<comment type="caution">
    <text evidence="1">The sequence shown here is derived from an EMBL/GenBank/DDBJ whole genome shotgun (WGS) entry which is preliminary data.</text>
</comment>
<gene>
    <name evidence="1" type="ORF">BpHYR1_043455</name>
</gene>
<name>A0A3M7RP41_BRAPC</name>
<keyword evidence="2" id="KW-1185">Reference proteome</keyword>
<evidence type="ECO:0000313" key="1">
    <source>
        <dbReference type="EMBL" id="RNA25058.1"/>
    </source>
</evidence>
<organism evidence="1 2">
    <name type="scientific">Brachionus plicatilis</name>
    <name type="common">Marine rotifer</name>
    <name type="synonym">Brachionus muelleri</name>
    <dbReference type="NCBI Taxonomy" id="10195"/>
    <lineage>
        <taxon>Eukaryota</taxon>
        <taxon>Metazoa</taxon>
        <taxon>Spiralia</taxon>
        <taxon>Gnathifera</taxon>
        <taxon>Rotifera</taxon>
        <taxon>Eurotatoria</taxon>
        <taxon>Monogononta</taxon>
        <taxon>Pseudotrocha</taxon>
        <taxon>Ploima</taxon>
        <taxon>Brachionidae</taxon>
        <taxon>Brachionus</taxon>
    </lineage>
</organism>
<sequence length="97" mass="11161">MKLLRHDDFTKIRKTAALLILSRSYSKMDAIINLFNNLNICGKNKKFGFRNYYLLSAGCDLTQRNDQSIIIFKKNMEVIVSQSLVKRPKSSKGVLSF</sequence>
<dbReference type="Proteomes" id="UP000276133">
    <property type="component" value="Unassembled WGS sequence"/>
</dbReference>
<reference evidence="1 2" key="1">
    <citation type="journal article" date="2018" name="Sci. Rep.">
        <title>Genomic signatures of local adaptation to the degree of environmental predictability in rotifers.</title>
        <authorList>
            <person name="Franch-Gras L."/>
            <person name="Hahn C."/>
            <person name="Garcia-Roger E.M."/>
            <person name="Carmona M.J."/>
            <person name="Serra M."/>
            <person name="Gomez A."/>
        </authorList>
    </citation>
    <scope>NUCLEOTIDE SEQUENCE [LARGE SCALE GENOMIC DNA]</scope>
    <source>
        <strain evidence="1">HYR1</strain>
    </source>
</reference>
<accession>A0A3M7RP41</accession>
<dbReference type="EMBL" id="REGN01002985">
    <property type="protein sequence ID" value="RNA25058.1"/>
    <property type="molecule type" value="Genomic_DNA"/>
</dbReference>
<evidence type="ECO:0000313" key="2">
    <source>
        <dbReference type="Proteomes" id="UP000276133"/>
    </source>
</evidence>
<protein>
    <submittedName>
        <fullName evidence="1">Uncharacterized protein</fullName>
    </submittedName>
</protein>
<dbReference type="AlphaFoldDB" id="A0A3M7RP41"/>
<proteinExistence type="predicted"/>